<dbReference type="EMBL" id="JANPWB010000002">
    <property type="protein sequence ID" value="KAJ1205019.1"/>
    <property type="molecule type" value="Genomic_DNA"/>
</dbReference>
<dbReference type="AlphaFoldDB" id="A0AAV7VW43"/>
<organism evidence="1 2">
    <name type="scientific">Pleurodeles waltl</name>
    <name type="common">Iberian ribbed newt</name>
    <dbReference type="NCBI Taxonomy" id="8319"/>
    <lineage>
        <taxon>Eukaryota</taxon>
        <taxon>Metazoa</taxon>
        <taxon>Chordata</taxon>
        <taxon>Craniata</taxon>
        <taxon>Vertebrata</taxon>
        <taxon>Euteleostomi</taxon>
        <taxon>Amphibia</taxon>
        <taxon>Batrachia</taxon>
        <taxon>Caudata</taxon>
        <taxon>Salamandroidea</taxon>
        <taxon>Salamandridae</taxon>
        <taxon>Pleurodelinae</taxon>
        <taxon>Pleurodeles</taxon>
    </lineage>
</organism>
<gene>
    <name evidence="1" type="ORF">NDU88_000454</name>
</gene>
<sequence>TFWDPKSGRAGKWARSSTRLHPTALCHRRTCLGYRLLSGTAVDVSRTSPEFLLSQ</sequence>
<feature type="non-terminal residue" evidence="1">
    <location>
        <position position="55"/>
    </location>
</feature>
<accession>A0AAV7VW43</accession>
<comment type="caution">
    <text evidence="1">The sequence shown here is derived from an EMBL/GenBank/DDBJ whole genome shotgun (WGS) entry which is preliminary data.</text>
</comment>
<evidence type="ECO:0000313" key="1">
    <source>
        <dbReference type="EMBL" id="KAJ1205019.1"/>
    </source>
</evidence>
<name>A0AAV7VW43_PLEWA</name>
<keyword evidence="2" id="KW-1185">Reference proteome</keyword>
<feature type="non-terminal residue" evidence="1">
    <location>
        <position position="1"/>
    </location>
</feature>
<evidence type="ECO:0000313" key="2">
    <source>
        <dbReference type="Proteomes" id="UP001066276"/>
    </source>
</evidence>
<dbReference type="Proteomes" id="UP001066276">
    <property type="component" value="Chromosome 1_2"/>
</dbReference>
<protein>
    <submittedName>
        <fullName evidence="1">Uncharacterized protein</fullName>
    </submittedName>
</protein>
<proteinExistence type="predicted"/>
<reference evidence="1" key="1">
    <citation type="journal article" date="2022" name="bioRxiv">
        <title>Sequencing and chromosome-scale assembly of the giantPleurodeles waltlgenome.</title>
        <authorList>
            <person name="Brown T."/>
            <person name="Elewa A."/>
            <person name="Iarovenko S."/>
            <person name="Subramanian E."/>
            <person name="Araus A.J."/>
            <person name="Petzold A."/>
            <person name="Susuki M."/>
            <person name="Suzuki K.-i.T."/>
            <person name="Hayashi T."/>
            <person name="Toyoda A."/>
            <person name="Oliveira C."/>
            <person name="Osipova E."/>
            <person name="Leigh N.D."/>
            <person name="Simon A."/>
            <person name="Yun M.H."/>
        </authorList>
    </citation>
    <scope>NUCLEOTIDE SEQUENCE</scope>
    <source>
        <strain evidence="1">20211129_DDA</strain>
        <tissue evidence="1">Liver</tissue>
    </source>
</reference>